<keyword evidence="1" id="KW-1133">Transmembrane helix</keyword>
<reference evidence="2 3" key="1">
    <citation type="submission" date="2024-08" db="EMBL/GenBank/DDBJ databases">
        <authorList>
            <person name="Cucini C."/>
            <person name="Frati F."/>
        </authorList>
    </citation>
    <scope>NUCLEOTIDE SEQUENCE [LARGE SCALE GENOMIC DNA]</scope>
</reference>
<dbReference type="EMBL" id="CAXLJM020000068">
    <property type="protein sequence ID" value="CAL8123813.1"/>
    <property type="molecule type" value="Genomic_DNA"/>
</dbReference>
<proteinExistence type="predicted"/>
<evidence type="ECO:0000313" key="3">
    <source>
        <dbReference type="Proteomes" id="UP001642540"/>
    </source>
</evidence>
<evidence type="ECO:0000313" key="2">
    <source>
        <dbReference type="EMBL" id="CAL8123813.1"/>
    </source>
</evidence>
<comment type="caution">
    <text evidence="2">The sequence shown here is derived from an EMBL/GenBank/DDBJ whole genome shotgun (WGS) entry which is preliminary data.</text>
</comment>
<protein>
    <submittedName>
        <fullName evidence="2">Uncharacterized protein</fullName>
    </submittedName>
</protein>
<feature type="transmembrane region" description="Helical" evidence="1">
    <location>
        <begin position="36"/>
        <end position="54"/>
    </location>
</feature>
<keyword evidence="1" id="KW-0472">Membrane</keyword>
<evidence type="ECO:0000256" key="1">
    <source>
        <dbReference type="SAM" id="Phobius"/>
    </source>
</evidence>
<accession>A0ABP1R9S6</accession>
<gene>
    <name evidence="2" type="ORF">ODALV1_LOCUS20329</name>
</gene>
<organism evidence="2 3">
    <name type="scientific">Orchesella dallaii</name>
    <dbReference type="NCBI Taxonomy" id="48710"/>
    <lineage>
        <taxon>Eukaryota</taxon>
        <taxon>Metazoa</taxon>
        <taxon>Ecdysozoa</taxon>
        <taxon>Arthropoda</taxon>
        <taxon>Hexapoda</taxon>
        <taxon>Collembola</taxon>
        <taxon>Entomobryomorpha</taxon>
        <taxon>Entomobryoidea</taxon>
        <taxon>Orchesellidae</taxon>
        <taxon>Orchesellinae</taxon>
        <taxon>Orchesella</taxon>
    </lineage>
</organism>
<dbReference type="Proteomes" id="UP001642540">
    <property type="component" value="Unassembled WGS sequence"/>
</dbReference>
<keyword evidence="3" id="KW-1185">Reference proteome</keyword>
<name>A0ABP1R9S6_9HEXA</name>
<sequence>MEFSITVSHSPPLNQLLKLIFCVLTHQNPQTINMHFAAVVLALLVVVAAVSAGVYGPVGYGVGAVGYGLGGAIVPAGVRTYHGAPLINGYYGGLLG</sequence>
<keyword evidence="1" id="KW-0812">Transmembrane</keyword>